<evidence type="ECO:0000256" key="4">
    <source>
        <dbReference type="ARBA" id="ARBA00022692"/>
    </source>
</evidence>
<reference evidence="10 11" key="1">
    <citation type="submission" date="2018-05" db="EMBL/GenBank/DDBJ databases">
        <title>Pedobacter paludis sp. nov., isolated from wetland soil.</title>
        <authorList>
            <person name="Zhang Y."/>
            <person name="Wang G."/>
        </authorList>
    </citation>
    <scope>NUCLEOTIDE SEQUENCE [LARGE SCALE GENOMIC DNA]</scope>
    <source>
        <strain evidence="10 11">KCTC22721</strain>
    </source>
</reference>
<name>A0A317ERA3_9SPHI</name>
<comment type="caution">
    <text evidence="10">The sequence shown here is derived from an EMBL/GenBank/DDBJ whole genome shotgun (WGS) entry which is preliminary data.</text>
</comment>
<dbReference type="OrthoDB" id="9812812at2"/>
<keyword evidence="4 9" id="KW-0812">Transmembrane</keyword>
<comment type="subcellular location">
    <subcellularLocation>
        <location evidence="1">Cell membrane</location>
        <topology evidence="1">Single-pass membrane protein</topology>
    </subcellularLocation>
</comment>
<dbReference type="AlphaFoldDB" id="A0A317ERA3"/>
<keyword evidence="11" id="KW-1185">Reference proteome</keyword>
<feature type="transmembrane region" description="Helical" evidence="9">
    <location>
        <begin position="6"/>
        <end position="22"/>
    </location>
</feature>
<dbReference type="Pfam" id="PF02416">
    <property type="entry name" value="TatA_B_E"/>
    <property type="match status" value="1"/>
</dbReference>
<dbReference type="RefSeq" id="WP_109924855.1">
    <property type="nucleotide sequence ID" value="NZ_QGNZ01000001.1"/>
</dbReference>
<keyword evidence="7" id="KW-0811">Translocation</keyword>
<organism evidence="10 11">
    <name type="scientific">Pedobacter yonginense</name>
    <dbReference type="NCBI Taxonomy" id="651869"/>
    <lineage>
        <taxon>Bacteria</taxon>
        <taxon>Pseudomonadati</taxon>
        <taxon>Bacteroidota</taxon>
        <taxon>Sphingobacteriia</taxon>
        <taxon>Sphingobacteriales</taxon>
        <taxon>Sphingobacteriaceae</taxon>
        <taxon>Pedobacter</taxon>
    </lineage>
</organism>
<dbReference type="PANTHER" id="PTHR42982:SF1">
    <property type="entry name" value="SEC-INDEPENDENT PROTEIN TRANSLOCASE PROTEIN TATA"/>
    <property type="match status" value="1"/>
</dbReference>
<keyword evidence="6 9" id="KW-1133">Transmembrane helix</keyword>
<evidence type="ECO:0000256" key="7">
    <source>
        <dbReference type="ARBA" id="ARBA00023010"/>
    </source>
</evidence>
<dbReference type="NCBIfam" id="TIGR01411">
    <property type="entry name" value="tatAE"/>
    <property type="match status" value="1"/>
</dbReference>
<keyword evidence="5" id="KW-0653">Protein transport</keyword>
<dbReference type="EMBL" id="QGNZ01000001">
    <property type="protein sequence ID" value="PWS29431.1"/>
    <property type="molecule type" value="Genomic_DNA"/>
</dbReference>
<evidence type="ECO:0000313" key="10">
    <source>
        <dbReference type="EMBL" id="PWS29431.1"/>
    </source>
</evidence>
<dbReference type="PANTHER" id="PTHR42982">
    <property type="entry name" value="SEC-INDEPENDENT PROTEIN TRANSLOCASE PROTEIN TATA"/>
    <property type="match status" value="1"/>
</dbReference>
<dbReference type="GO" id="GO:0005886">
    <property type="term" value="C:plasma membrane"/>
    <property type="evidence" value="ECO:0007669"/>
    <property type="project" value="UniProtKB-SubCell"/>
</dbReference>
<evidence type="ECO:0000256" key="3">
    <source>
        <dbReference type="ARBA" id="ARBA00022475"/>
    </source>
</evidence>
<evidence type="ECO:0000256" key="1">
    <source>
        <dbReference type="ARBA" id="ARBA00004162"/>
    </source>
</evidence>
<keyword evidence="8 9" id="KW-0472">Membrane</keyword>
<sequence length="46" mass="4969">MSVLEIILVGAVIILIFGGKKLPELMRGIGKSVRSFKEGKDEPNGK</sequence>
<accession>A0A317ERA3</accession>
<keyword evidence="3" id="KW-1003">Cell membrane</keyword>
<proteinExistence type="predicted"/>
<dbReference type="Proteomes" id="UP000245379">
    <property type="component" value="Unassembled WGS sequence"/>
</dbReference>
<keyword evidence="2" id="KW-0813">Transport</keyword>
<evidence type="ECO:0000256" key="5">
    <source>
        <dbReference type="ARBA" id="ARBA00022927"/>
    </source>
</evidence>
<evidence type="ECO:0000313" key="11">
    <source>
        <dbReference type="Proteomes" id="UP000245379"/>
    </source>
</evidence>
<evidence type="ECO:0000256" key="8">
    <source>
        <dbReference type="ARBA" id="ARBA00023136"/>
    </source>
</evidence>
<evidence type="ECO:0000256" key="9">
    <source>
        <dbReference type="SAM" id="Phobius"/>
    </source>
</evidence>
<evidence type="ECO:0000256" key="6">
    <source>
        <dbReference type="ARBA" id="ARBA00022989"/>
    </source>
</evidence>
<dbReference type="InterPro" id="IPR006312">
    <property type="entry name" value="TatA/E"/>
</dbReference>
<protein>
    <submittedName>
        <fullName evidence="10">Twin-arginine translocase TatA/TatE family subunit</fullName>
    </submittedName>
</protein>
<dbReference type="InterPro" id="IPR003369">
    <property type="entry name" value="TatA/B/E"/>
</dbReference>
<gene>
    <name evidence="10" type="ORF">DHW03_06345</name>
</gene>
<dbReference type="Gene3D" id="1.20.5.3310">
    <property type="match status" value="1"/>
</dbReference>
<dbReference type="GO" id="GO:0043953">
    <property type="term" value="P:protein transport by the Tat complex"/>
    <property type="evidence" value="ECO:0007669"/>
    <property type="project" value="InterPro"/>
</dbReference>
<evidence type="ECO:0000256" key="2">
    <source>
        <dbReference type="ARBA" id="ARBA00022448"/>
    </source>
</evidence>